<gene>
    <name evidence="2" type="ORF">METZ01_LOCUS242132</name>
</gene>
<evidence type="ECO:0000313" key="2">
    <source>
        <dbReference type="EMBL" id="SVB89278.1"/>
    </source>
</evidence>
<keyword evidence="1" id="KW-1133">Transmembrane helix</keyword>
<protein>
    <submittedName>
        <fullName evidence="2">Uncharacterized protein</fullName>
    </submittedName>
</protein>
<keyword evidence="1" id="KW-0472">Membrane</keyword>
<proteinExistence type="predicted"/>
<keyword evidence="1" id="KW-0812">Transmembrane</keyword>
<reference evidence="2" key="1">
    <citation type="submission" date="2018-05" db="EMBL/GenBank/DDBJ databases">
        <authorList>
            <person name="Lanie J.A."/>
            <person name="Ng W.-L."/>
            <person name="Kazmierczak K.M."/>
            <person name="Andrzejewski T.M."/>
            <person name="Davidsen T.M."/>
            <person name="Wayne K.J."/>
            <person name="Tettelin H."/>
            <person name="Glass J.I."/>
            <person name="Rusch D."/>
            <person name="Podicherti R."/>
            <person name="Tsui H.-C.T."/>
            <person name="Winkler M.E."/>
        </authorList>
    </citation>
    <scope>NUCLEOTIDE SEQUENCE</scope>
</reference>
<evidence type="ECO:0000256" key="1">
    <source>
        <dbReference type="SAM" id="Phobius"/>
    </source>
</evidence>
<name>A0A382HPQ0_9ZZZZ</name>
<sequence length="67" mass="7447">MPYHLIFTDIYRNTGIFYLGVIGVHLVNSGSEMLLLLLIALTNNSAPFSPMMASDVRHPPSKIPTFL</sequence>
<dbReference type="EMBL" id="UINC01062546">
    <property type="protein sequence ID" value="SVB89278.1"/>
    <property type="molecule type" value="Genomic_DNA"/>
</dbReference>
<organism evidence="2">
    <name type="scientific">marine metagenome</name>
    <dbReference type="NCBI Taxonomy" id="408172"/>
    <lineage>
        <taxon>unclassified sequences</taxon>
        <taxon>metagenomes</taxon>
        <taxon>ecological metagenomes</taxon>
    </lineage>
</organism>
<accession>A0A382HPQ0</accession>
<feature type="transmembrane region" description="Helical" evidence="1">
    <location>
        <begin position="16"/>
        <end position="41"/>
    </location>
</feature>
<dbReference type="AlphaFoldDB" id="A0A382HPQ0"/>